<dbReference type="PANTHER" id="PTHR30590">
    <property type="entry name" value="INNER MEMBRANE PROTEIN"/>
    <property type="match status" value="1"/>
</dbReference>
<protein>
    <submittedName>
        <fullName evidence="5">DUF418 domain-containing protein</fullName>
    </submittedName>
</protein>
<feature type="transmembrane region" description="Helical" evidence="1">
    <location>
        <begin position="203"/>
        <end position="224"/>
    </location>
</feature>
<dbReference type="Proteomes" id="UP000247790">
    <property type="component" value="Unassembled WGS sequence"/>
</dbReference>
<evidence type="ECO:0000256" key="1">
    <source>
        <dbReference type="SAM" id="Phobius"/>
    </source>
</evidence>
<evidence type="ECO:0000313" key="7">
    <source>
        <dbReference type="Proteomes" id="UP000509327"/>
    </source>
</evidence>
<evidence type="ECO:0000259" key="2">
    <source>
        <dbReference type="Pfam" id="PF04235"/>
    </source>
</evidence>
<dbReference type="RefSeq" id="WP_110896882.1">
    <property type="nucleotide sequence ID" value="NZ_CP054614.1"/>
</dbReference>
<keyword evidence="1" id="KW-0812">Transmembrane</keyword>
<keyword evidence="7" id="KW-1185">Reference proteome</keyword>
<organism evidence="4 6">
    <name type="scientific">Paenibacillus barcinonensis</name>
    <dbReference type="NCBI Taxonomy" id="198119"/>
    <lineage>
        <taxon>Bacteria</taxon>
        <taxon>Bacillati</taxon>
        <taxon>Bacillota</taxon>
        <taxon>Bacilli</taxon>
        <taxon>Bacillales</taxon>
        <taxon>Paenibacillaceae</taxon>
        <taxon>Paenibacillus</taxon>
    </lineage>
</organism>
<feature type="transmembrane region" description="Helical" evidence="1">
    <location>
        <begin position="244"/>
        <end position="267"/>
    </location>
</feature>
<feature type="transmembrane region" description="Helical" evidence="1">
    <location>
        <begin position="348"/>
        <end position="369"/>
    </location>
</feature>
<keyword evidence="1" id="KW-0472">Membrane</keyword>
<keyword evidence="1" id="KW-1133">Transmembrane helix</keyword>
<dbReference type="InterPro" id="IPR012429">
    <property type="entry name" value="HGSNAT_cat"/>
</dbReference>
<evidence type="ECO:0000313" key="4">
    <source>
        <dbReference type="EMBL" id="PYE49188.1"/>
    </source>
</evidence>
<feature type="transmembrane region" description="Helical" evidence="1">
    <location>
        <begin position="142"/>
        <end position="166"/>
    </location>
</feature>
<dbReference type="Pfam" id="PF04235">
    <property type="entry name" value="DUF418"/>
    <property type="match status" value="1"/>
</dbReference>
<feature type="domain" description="DUF418" evidence="2">
    <location>
        <begin position="226"/>
        <end position="387"/>
    </location>
</feature>
<feature type="transmembrane region" description="Helical" evidence="1">
    <location>
        <begin position="20"/>
        <end position="39"/>
    </location>
</feature>
<feature type="transmembrane region" description="Helical" evidence="1">
    <location>
        <begin position="120"/>
        <end position="135"/>
    </location>
</feature>
<proteinExistence type="predicted"/>
<reference evidence="5 7" key="2">
    <citation type="submission" date="2020-06" db="EMBL/GenBank/DDBJ databases">
        <title>Complete genome of Paenibacillus barcinonensis KACC11450.</title>
        <authorList>
            <person name="Kim M."/>
            <person name="Park Y.-J."/>
            <person name="Shin J.-H."/>
        </authorList>
    </citation>
    <scope>NUCLEOTIDE SEQUENCE [LARGE SCALE GENOMIC DNA]</scope>
    <source>
        <strain evidence="5 7">KACC11450</strain>
    </source>
</reference>
<gene>
    <name evidence="4" type="ORF">DFQ00_106169</name>
    <name evidence="5" type="ORF">HUB98_03240</name>
</gene>
<dbReference type="InterPro" id="IPR052529">
    <property type="entry name" value="Bact_Transport_Assoc"/>
</dbReference>
<feature type="transmembrane region" description="Helical" evidence="1">
    <location>
        <begin position="279"/>
        <end position="302"/>
    </location>
</feature>
<dbReference type="EMBL" id="CP054614">
    <property type="protein sequence ID" value="QKS55423.1"/>
    <property type="molecule type" value="Genomic_DNA"/>
</dbReference>
<sequence>MTLWKEGHGQPLSPGERVHFLDIVRGFAMLGIIIVNYFLMVDFVKGFEISSDDPVHNWVSWFVEGKFITLFSFLFGVGFMIFMDRAVQRVAHPNRLFIRRLMILLVFGLLHITFVWVGDILSYYAIAGLLLLAFYNRSAQTLLRWIIVFIAVQCLAPMLGLLFNAFNNSTSTDPIFADFSLNSHSSGLSYLQSIGARWADMSFMAASSFFTVYSMFVMFLLGMYFVKMKWFQNMEYKKKIWKRIFLFSFLAYLITLGNSLLGTLVPFDNKPLVGLSSVLGQLGGVTGSMFYMSTLAMLFLYARRLRRALMIFSKVGRMSLTCYLLHSIIGTFLFLGYGFGLAEKVQPIHVVFISFGVYALLIVISTLWLKRYKSGPMEWIWRKLTYGGVKTHPVATTPHVVPSTDQ</sequence>
<dbReference type="AlphaFoldDB" id="A0A2V4VVT9"/>
<dbReference type="Proteomes" id="UP000509327">
    <property type="component" value="Chromosome"/>
</dbReference>
<evidence type="ECO:0000313" key="5">
    <source>
        <dbReference type="EMBL" id="QKS55423.1"/>
    </source>
</evidence>
<reference evidence="4 6" key="1">
    <citation type="submission" date="2018-06" db="EMBL/GenBank/DDBJ databases">
        <title>Genomic Encyclopedia of Type Strains, Phase III (KMG-III): the genomes of soil and plant-associated and newly described type strains.</title>
        <authorList>
            <person name="Whitman W."/>
        </authorList>
    </citation>
    <scope>NUCLEOTIDE SEQUENCE [LARGE SCALE GENOMIC DNA]</scope>
    <source>
        <strain evidence="4 6">CECT 7022</strain>
    </source>
</reference>
<dbReference type="OrthoDB" id="9807744at2"/>
<evidence type="ECO:0000259" key="3">
    <source>
        <dbReference type="Pfam" id="PF07786"/>
    </source>
</evidence>
<dbReference type="Pfam" id="PF07786">
    <property type="entry name" value="HGSNAT_cat"/>
    <property type="match status" value="1"/>
</dbReference>
<name>A0A2V4VVT9_PAEBA</name>
<dbReference type="PANTHER" id="PTHR30590:SF3">
    <property type="entry name" value="HYPOTHETICAL MEMBRANE SPANNING PROTEIN"/>
    <property type="match status" value="1"/>
</dbReference>
<evidence type="ECO:0000313" key="6">
    <source>
        <dbReference type="Proteomes" id="UP000247790"/>
    </source>
</evidence>
<dbReference type="InterPro" id="IPR007349">
    <property type="entry name" value="DUF418"/>
</dbReference>
<accession>A0A2V4VVT9</accession>
<feature type="transmembrane region" description="Helical" evidence="1">
    <location>
        <begin position="59"/>
        <end position="84"/>
    </location>
</feature>
<feature type="domain" description="Heparan-alpha-glucosaminide N-acetyltransferase catalytic" evidence="3">
    <location>
        <begin position="17"/>
        <end position="157"/>
    </location>
</feature>
<feature type="transmembrane region" description="Helical" evidence="1">
    <location>
        <begin position="323"/>
        <end position="342"/>
    </location>
</feature>
<dbReference type="EMBL" id="QJSW01000006">
    <property type="protein sequence ID" value="PYE49188.1"/>
    <property type="molecule type" value="Genomic_DNA"/>
</dbReference>
<feature type="transmembrane region" description="Helical" evidence="1">
    <location>
        <begin position="96"/>
        <end position="114"/>
    </location>
</feature>